<dbReference type="Proteomes" id="UP000593567">
    <property type="component" value="Unassembled WGS sequence"/>
</dbReference>
<dbReference type="InterPro" id="IPR057826">
    <property type="entry name" value="WWE_C20G8.02"/>
</dbReference>
<dbReference type="PANTHER" id="PTHR23509">
    <property type="entry name" value="PA-PL1 PHOSPHOLIPASE FAMILY"/>
    <property type="match status" value="1"/>
</dbReference>
<protein>
    <submittedName>
        <fullName evidence="3">DDHD1</fullName>
    </submittedName>
</protein>
<evidence type="ECO:0000256" key="1">
    <source>
        <dbReference type="SAM" id="MobiDB-lite"/>
    </source>
</evidence>
<gene>
    <name evidence="3" type="ORF">EB796_007463</name>
</gene>
<feature type="region of interest" description="Disordered" evidence="1">
    <location>
        <begin position="13"/>
        <end position="47"/>
    </location>
</feature>
<dbReference type="GO" id="GO:0004620">
    <property type="term" value="F:phospholipase activity"/>
    <property type="evidence" value="ECO:0007669"/>
    <property type="project" value="TreeGrafter"/>
</dbReference>
<dbReference type="PANTHER" id="PTHR23509:SF48">
    <property type="entry name" value="INTRACELLULAR PHOSPHOLIPASE A1"/>
    <property type="match status" value="1"/>
</dbReference>
<keyword evidence="4" id="KW-1185">Reference proteome</keyword>
<evidence type="ECO:0000313" key="3">
    <source>
        <dbReference type="EMBL" id="KAF6034221.1"/>
    </source>
</evidence>
<sequence>MFKSVGEGMEYEASGFGSDEDMSSADNVSFQSPSDTSGLQENTESPPPVRKMFWHSLQIEKVQELVPEEIRWFYKEDSKARWVAFIGYDSLRIECRFRALEYARQRSNSVEEEDIDANIHVRGGLYEVDITNSKIHPVYWKGKSLPILRGTWFVDGTGQPLEYEYSLQLEQDHLTKFRGMSIPDSQTDGKKAGKTEG</sequence>
<accession>A0A7J7K8R2</accession>
<dbReference type="AlphaFoldDB" id="A0A7J7K8R2"/>
<dbReference type="GO" id="GO:0005737">
    <property type="term" value="C:cytoplasm"/>
    <property type="evidence" value="ECO:0007669"/>
    <property type="project" value="TreeGrafter"/>
</dbReference>
<dbReference type="OrthoDB" id="6286779at2759"/>
<dbReference type="Pfam" id="PF23463">
    <property type="entry name" value="WWE_2"/>
    <property type="match status" value="1"/>
</dbReference>
<name>A0A7J7K8R2_BUGNE</name>
<reference evidence="3" key="1">
    <citation type="submission" date="2020-06" db="EMBL/GenBank/DDBJ databases">
        <title>Draft genome of Bugula neritina, a colonial animal packing powerful symbionts and potential medicines.</title>
        <authorList>
            <person name="Rayko M."/>
        </authorList>
    </citation>
    <scope>NUCLEOTIDE SEQUENCE [LARGE SCALE GENOMIC DNA]</scope>
    <source>
        <strain evidence="3">Kwan_BN1</strain>
    </source>
</reference>
<feature type="compositionally biased region" description="Polar residues" evidence="1">
    <location>
        <begin position="24"/>
        <end position="44"/>
    </location>
</feature>
<comment type="caution">
    <text evidence="3">The sequence shown here is derived from an EMBL/GenBank/DDBJ whole genome shotgun (WGS) entry which is preliminary data.</text>
</comment>
<dbReference type="EMBL" id="VXIV02001125">
    <property type="protein sequence ID" value="KAF6034221.1"/>
    <property type="molecule type" value="Genomic_DNA"/>
</dbReference>
<evidence type="ECO:0000313" key="4">
    <source>
        <dbReference type="Proteomes" id="UP000593567"/>
    </source>
</evidence>
<organism evidence="3 4">
    <name type="scientific">Bugula neritina</name>
    <name type="common">Brown bryozoan</name>
    <name type="synonym">Sertularia neritina</name>
    <dbReference type="NCBI Taxonomy" id="10212"/>
    <lineage>
        <taxon>Eukaryota</taxon>
        <taxon>Metazoa</taxon>
        <taxon>Spiralia</taxon>
        <taxon>Lophotrochozoa</taxon>
        <taxon>Bryozoa</taxon>
        <taxon>Gymnolaemata</taxon>
        <taxon>Cheilostomatida</taxon>
        <taxon>Flustrina</taxon>
        <taxon>Buguloidea</taxon>
        <taxon>Bugulidae</taxon>
        <taxon>Bugula</taxon>
    </lineage>
</organism>
<feature type="domain" description="C20G8.02-like WWE" evidence="2">
    <location>
        <begin position="75"/>
        <end position="147"/>
    </location>
</feature>
<proteinExistence type="predicted"/>
<dbReference type="InterPro" id="IPR058055">
    <property type="entry name" value="PA-PLA1"/>
</dbReference>
<evidence type="ECO:0000259" key="2">
    <source>
        <dbReference type="Pfam" id="PF23463"/>
    </source>
</evidence>